<feature type="transmembrane region" description="Helical" evidence="1">
    <location>
        <begin position="7"/>
        <end position="27"/>
    </location>
</feature>
<dbReference type="GeneID" id="69550171"/>
<dbReference type="RefSeq" id="WP_042033396.1">
    <property type="nucleotide sequence ID" value="NZ_CAWMFX010000057.1"/>
</dbReference>
<reference evidence="2 3" key="1">
    <citation type="submission" date="2020-12" db="EMBL/GenBank/DDBJ databases">
        <title>FDA dAtabase for Regulatory Grade micrObial Sequences (FDA-ARGOS): Supporting development and validation of Infectious Disease Dx tests.</title>
        <authorList>
            <person name="Sproer C."/>
            <person name="Gronow S."/>
            <person name="Severitt S."/>
            <person name="Schroder I."/>
            <person name="Tallon L."/>
            <person name="Sadzewicz L."/>
            <person name="Zhao X."/>
            <person name="Boylan J."/>
            <person name="Ott S."/>
            <person name="Bowen H."/>
            <person name="Vavikolanu K."/>
            <person name="Mehta A."/>
            <person name="Aluvathingal J."/>
            <person name="Nadendla S."/>
            <person name="Lowell S."/>
            <person name="Myers T."/>
            <person name="Yan Y."/>
            <person name="Sichtig H."/>
        </authorList>
    </citation>
    <scope>NUCLEOTIDE SEQUENCE [LARGE SCALE GENOMIC DNA]</scope>
    <source>
        <strain evidence="2 3">FDAARGOS_986</strain>
    </source>
</reference>
<organism evidence="2 3">
    <name type="scientific">Aeromonas jandaei</name>
    <dbReference type="NCBI Taxonomy" id="650"/>
    <lineage>
        <taxon>Bacteria</taxon>
        <taxon>Pseudomonadati</taxon>
        <taxon>Pseudomonadota</taxon>
        <taxon>Gammaproteobacteria</taxon>
        <taxon>Aeromonadales</taxon>
        <taxon>Aeromonadaceae</taxon>
        <taxon>Aeromonas</taxon>
    </lineage>
</organism>
<name>A0A7T4DQH8_AERJA</name>
<accession>A0A7T4DQH8</accession>
<dbReference type="Proteomes" id="UP000595481">
    <property type="component" value="Chromosome"/>
</dbReference>
<gene>
    <name evidence="2" type="ORF">I6H43_02765</name>
</gene>
<feature type="transmembrane region" description="Helical" evidence="1">
    <location>
        <begin position="86"/>
        <end position="106"/>
    </location>
</feature>
<keyword evidence="3" id="KW-1185">Reference proteome</keyword>
<sequence>MRLIDKVKLGLVALVVSLTLLCSINVMEGPLLPDQQQTQSLSQASESDDGVIKFVATNQNHLLRFEQSLRSDNQPKNVVYELIQSWSAQAILLVLLGWLLLAAQLYHKQLFRDPFATIHRHRLQRQYLQYRFTQSYLSA</sequence>
<dbReference type="EMBL" id="CP066092">
    <property type="protein sequence ID" value="QQB20479.1"/>
    <property type="molecule type" value="Genomic_DNA"/>
</dbReference>
<evidence type="ECO:0000256" key="1">
    <source>
        <dbReference type="SAM" id="Phobius"/>
    </source>
</evidence>
<protein>
    <submittedName>
        <fullName evidence="2">Uncharacterized protein</fullName>
    </submittedName>
</protein>
<keyword evidence="1" id="KW-0472">Membrane</keyword>
<evidence type="ECO:0000313" key="3">
    <source>
        <dbReference type="Proteomes" id="UP000595481"/>
    </source>
</evidence>
<keyword evidence="1" id="KW-0812">Transmembrane</keyword>
<proteinExistence type="predicted"/>
<evidence type="ECO:0000313" key="2">
    <source>
        <dbReference type="EMBL" id="QQB20479.1"/>
    </source>
</evidence>
<keyword evidence="1" id="KW-1133">Transmembrane helix</keyword>